<evidence type="ECO:0000313" key="2">
    <source>
        <dbReference type="Proteomes" id="UP001190700"/>
    </source>
</evidence>
<name>A0AAE0FE96_9CHLO</name>
<keyword evidence="2" id="KW-1185">Reference proteome</keyword>
<organism evidence="1 2">
    <name type="scientific">Cymbomonas tetramitiformis</name>
    <dbReference type="NCBI Taxonomy" id="36881"/>
    <lineage>
        <taxon>Eukaryota</taxon>
        <taxon>Viridiplantae</taxon>
        <taxon>Chlorophyta</taxon>
        <taxon>Pyramimonadophyceae</taxon>
        <taxon>Pyramimonadales</taxon>
        <taxon>Pyramimonadaceae</taxon>
        <taxon>Cymbomonas</taxon>
    </lineage>
</organism>
<protein>
    <submittedName>
        <fullName evidence="1">Uncharacterized protein</fullName>
    </submittedName>
</protein>
<dbReference type="Proteomes" id="UP001190700">
    <property type="component" value="Unassembled WGS sequence"/>
</dbReference>
<evidence type="ECO:0000313" key="1">
    <source>
        <dbReference type="EMBL" id="KAK3258247.1"/>
    </source>
</evidence>
<comment type="caution">
    <text evidence="1">The sequence shown here is derived from an EMBL/GenBank/DDBJ whole genome shotgun (WGS) entry which is preliminary data.</text>
</comment>
<gene>
    <name evidence="1" type="ORF">CYMTET_32700</name>
</gene>
<dbReference type="AlphaFoldDB" id="A0AAE0FE96"/>
<reference evidence="1 2" key="1">
    <citation type="journal article" date="2015" name="Genome Biol. Evol.">
        <title>Comparative Genomics of a Bacterivorous Green Alga Reveals Evolutionary Causalities and Consequences of Phago-Mixotrophic Mode of Nutrition.</title>
        <authorList>
            <person name="Burns J.A."/>
            <person name="Paasch A."/>
            <person name="Narechania A."/>
            <person name="Kim E."/>
        </authorList>
    </citation>
    <scope>NUCLEOTIDE SEQUENCE [LARGE SCALE GENOMIC DNA]</scope>
    <source>
        <strain evidence="1 2">PLY_AMNH</strain>
    </source>
</reference>
<dbReference type="EMBL" id="LGRX02019698">
    <property type="protein sequence ID" value="KAK3258247.1"/>
    <property type="molecule type" value="Genomic_DNA"/>
</dbReference>
<accession>A0AAE0FE96</accession>
<sequence length="92" mass="10856">MGQRNEKEMVVAWCVTLVFDNLVLQVVKSLTIKLWILSFVQFLKGRVVTDHEELDLWFEEYMKTKLPTMYTSNWQGDDNERGIEYDVAGMSF</sequence>
<proteinExistence type="predicted"/>